<reference evidence="4 6" key="1">
    <citation type="submission" date="2018-06" db="EMBL/GenBank/DDBJ databases">
        <authorList>
            <consortium name="Pathogen Informatics"/>
            <person name="Doyle S."/>
        </authorList>
    </citation>
    <scope>NUCLEOTIDE SEQUENCE [LARGE SCALE GENOMIC DNA]</scope>
    <source>
        <strain evidence="4 6">NCTC11159</strain>
    </source>
</reference>
<proteinExistence type="inferred from homology"/>
<dbReference type="InterPro" id="IPR042099">
    <property type="entry name" value="ANL_N_sf"/>
</dbReference>
<evidence type="ECO:0000259" key="3">
    <source>
        <dbReference type="Pfam" id="PF00501"/>
    </source>
</evidence>
<dbReference type="AlphaFoldDB" id="A0A377SXV8"/>
<dbReference type="SUPFAM" id="SSF56801">
    <property type="entry name" value="Acetyl-CoA synthetase-like"/>
    <property type="match status" value="1"/>
</dbReference>
<feature type="domain" description="AMP-dependent synthetase/ligase" evidence="3">
    <location>
        <begin position="9"/>
        <end position="367"/>
    </location>
</feature>
<evidence type="ECO:0000256" key="1">
    <source>
        <dbReference type="ARBA" id="ARBA00006432"/>
    </source>
</evidence>
<evidence type="ECO:0000313" key="4">
    <source>
        <dbReference type="EMBL" id="STR45833.1"/>
    </source>
</evidence>
<dbReference type="Gene3D" id="3.30.300.30">
    <property type="match status" value="1"/>
</dbReference>
<keyword evidence="7" id="KW-1185">Reference proteome</keyword>
<evidence type="ECO:0000313" key="6">
    <source>
        <dbReference type="Proteomes" id="UP000255108"/>
    </source>
</evidence>
<organism evidence="4 6">
    <name type="scientific">Iodobacter fluviatilis</name>
    <dbReference type="NCBI Taxonomy" id="537"/>
    <lineage>
        <taxon>Bacteria</taxon>
        <taxon>Pseudomonadati</taxon>
        <taxon>Pseudomonadota</taxon>
        <taxon>Betaproteobacteria</taxon>
        <taxon>Neisseriales</taxon>
        <taxon>Chitinibacteraceae</taxon>
        <taxon>Iodobacter</taxon>
    </lineage>
</organism>
<dbReference type="PANTHER" id="PTHR43201:SF5">
    <property type="entry name" value="MEDIUM-CHAIN ACYL-COA LIGASE ACSF2, MITOCHONDRIAL"/>
    <property type="match status" value="1"/>
</dbReference>
<dbReference type="PROSITE" id="PS00455">
    <property type="entry name" value="AMP_BINDING"/>
    <property type="match status" value="1"/>
</dbReference>
<dbReference type="InterPro" id="IPR000873">
    <property type="entry name" value="AMP-dep_synth/lig_dom"/>
</dbReference>
<evidence type="ECO:0000313" key="7">
    <source>
        <dbReference type="Proteomes" id="UP000295794"/>
    </source>
</evidence>
<dbReference type="Proteomes" id="UP000255108">
    <property type="component" value="Unassembled WGS sequence"/>
</dbReference>
<sequence length="502" mass="55929">MLTLNKINEIAEQQGDQVSIVHYDEQMTWNQLKSQTERRVAYLIKRYGGNMPKQACYICNNRIDLFPWLAAFATLSIPVVGIDYTLPLATIQEMARKIGVDIILLSSVQLNLHGEMPVMGESHEMGSVLFDLDSPSMAILDSIGENQHQLGCVIPPSDRAFRAIGFTSGTSGLPKAVLRSKSFDQRRFQYFSERYGFNRSDRFMVSMPMYHAAGNGWARLFMSLGATLYLVDSSDTEMMALYLDRYNITATVFSPVLLASVISYRQKNQLAKPDALKWVLVGGRNFTEVEKKRALDNLGPVIYEYYGTTESGVNAIAEPEDLLRHPQSVGRAYDGNHIVIFSNEGDVLPAGQTGTVGIASYMTMDDYVEGGGQFIILNDGLRYFISPDQGYLDDFGRLFLLNRSGGGRQVAHLYQLENAIRELPCIDDVAMMMVDDSSGDKVQCIYSLKNKSSNSQRLLEKIKQVANDASVLLGPCKQIPHIPYTPSGKVRVSDLQKLIANS</sequence>
<keyword evidence="2 4" id="KW-0436">Ligase</keyword>
<dbReference type="Gene3D" id="3.40.50.12780">
    <property type="entry name" value="N-terminal domain of ligase-like"/>
    <property type="match status" value="1"/>
</dbReference>
<gene>
    <name evidence="4" type="primary">fadK</name>
    <name evidence="5" type="ORF">EV682_11370</name>
    <name evidence="4" type="ORF">NCTC11159_04424</name>
</gene>
<comment type="similarity">
    <text evidence="1">Belongs to the ATP-dependent AMP-binding enzyme family.</text>
</comment>
<dbReference type="EMBL" id="SMBT01000013">
    <property type="protein sequence ID" value="TCU83010.1"/>
    <property type="molecule type" value="Genomic_DNA"/>
</dbReference>
<dbReference type="EC" id="6.2.1.-" evidence="4"/>
<dbReference type="GO" id="GO:0031956">
    <property type="term" value="F:medium-chain fatty acid-CoA ligase activity"/>
    <property type="evidence" value="ECO:0007669"/>
    <property type="project" value="TreeGrafter"/>
</dbReference>
<dbReference type="RefSeq" id="WP_115230076.1">
    <property type="nucleotide sequence ID" value="NZ_CAWOLO010000013.1"/>
</dbReference>
<evidence type="ECO:0000256" key="2">
    <source>
        <dbReference type="ARBA" id="ARBA00022598"/>
    </source>
</evidence>
<dbReference type="PANTHER" id="PTHR43201">
    <property type="entry name" value="ACYL-COA SYNTHETASE"/>
    <property type="match status" value="1"/>
</dbReference>
<dbReference type="CDD" id="cd04433">
    <property type="entry name" value="AFD_class_I"/>
    <property type="match status" value="1"/>
</dbReference>
<dbReference type="InterPro" id="IPR020845">
    <property type="entry name" value="AMP-binding_CS"/>
</dbReference>
<name>A0A377SXV8_9NEIS</name>
<protein>
    <submittedName>
        <fullName evidence="5">Acyl-CoA synthetase (AMP-forming)/AMP-acid ligase II</fullName>
    </submittedName>
    <submittedName>
        <fullName evidence="4">Short-chain-fatty-acid--CoA ligase</fullName>
        <ecNumber evidence="4">6.2.1.-</ecNumber>
    </submittedName>
</protein>
<dbReference type="Pfam" id="PF00501">
    <property type="entry name" value="AMP-binding"/>
    <property type="match status" value="1"/>
</dbReference>
<dbReference type="Proteomes" id="UP000295794">
    <property type="component" value="Unassembled WGS sequence"/>
</dbReference>
<dbReference type="OrthoDB" id="9766486at2"/>
<accession>A0A377SXV8</accession>
<evidence type="ECO:0000313" key="5">
    <source>
        <dbReference type="EMBL" id="TCU83010.1"/>
    </source>
</evidence>
<dbReference type="GO" id="GO:0006631">
    <property type="term" value="P:fatty acid metabolic process"/>
    <property type="evidence" value="ECO:0007669"/>
    <property type="project" value="TreeGrafter"/>
</dbReference>
<reference evidence="5 7" key="2">
    <citation type="submission" date="2019-03" db="EMBL/GenBank/DDBJ databases">
        <title>Genomic Encyclopedia of Type Strains, Phase IV (KMG-IV): sequencing the most valuable type-strain genomes for metagenomic binning, comparative biology and taxonomic classification.</title>
        <authorList>
            <person name="Goeker M."/>
        </authorList>
    </citation>
    <scope>NUCLEOTIDE SEQUENCE [LARGE SCALE GENOMIC DNA]</scope>
    <source>
        <strain evidence="5 7">DSM 3764</strain>
    </source>
</reference>
<dbReference type="EMBL" id="UGHR01000006">
    <property type="protein sequence ID" value="STR45833.1"/>
    <property type="molecule type" value="Genomic_DNA"/>
</dbReference>
<dbReference type="InterPro" id="IPR045851">
    <property type="entry name" value="AMP-bd_C_sf"/>
</dbReference>